<dbReference type="AlphaFoldDB" id="A0A9X1M9F6"/>
<proteinExistence type="predicted"/>
<evidence type="ECO:0000313" key="3">
    <source>
        <dbReference type="EMBL" id="UON93026.1"/>
    </source>
</evidence>
<organism evidence="2 5">
    <name type="scientific">Arthrobacter zhangbolii</name>
    <dbReference type="NCBI Taxonomy" id="2886936"/>
    <lineage>
        <taxon>Bacteria</taxon>
        <taxon>Bacillati</taxon>
        <taxon>Actinomycetota</taxon>
        <taxon>Actinomycetes</taxon>
        <taxon>Micrococcales</taxon>
        <taxon>Micrococcaceae</taxon>
        <taxon>Arthrobacter</taxon>
    </lineage>
</organism>
<evidence type="ECO:0000259" key="1">
    <source>
        <dbReference type="Pfam" id="PF01627"/>
    </source>
</evidence>
<dbReference type="EMBL" id="CP094984">
    <property type="protein sequence ID" value="UON93026.1"/>
    <property type="molecule type" value="Genomic_DNA"/>
</dbReference>
<evidence type="ECO:0000313" key="5">
    <source>
        <dbReference type="Proteomes" id="UP001155145"/>
    </source>
</evidence>
<dbReference type="InterPro" id="IPR008207">
    <property type="entry name" value="Sig_transdc_His_kin_Hpt_dom"/>
</dbReference>
<protein>
    <submittedName>
        <fullName evidence="2">Hpt domain-containing protein</fullName>
    </submittedName>
</protein>
<dbReference type="EMBL" id="JAJFZT010000006">
    <property type="protein sequence ID" value="MCC3272977.1"/>
    <property type="molecule type" value="Genomic_DNA"/>
</dbReference>
<dbReference type="Gene3D" id="1.20.120.160">
    <property type="entry name" value="HPT domain"/>
    <property type="match status" value="1"/>
</dbReference>
<accession>A0A9X1M9F6</accession>
<evidence type="ECO:0000313" key="2">
    <source>
        <dbReference type="EMBL" id="MCC3272977.1"/>
    </source>
</evidence>
<dbReference type="RefSeq" id="WP_227904281.1">
    <property type="nucleotide sequence ID" value="NZ_CP094984.1"/>
</dbReference>
<sequence length="124" mass="13375">MASLEHLEAQLISMDKLRGLSDQVGAESCRRFVSNFVAMWDSRFTRLEQAVARPDFDAAMDVVLSIKISSHMAGAVRLSALAAAAQDLVARRDLNGLTEMVVAVDACGIETMAYLSEPGLFSPA</sequence>
<gene>
    <name evidence="2" type="ORF">LJ755_09590</name>
    <name evidence="3" type="ORF">MUK71_05215</name>
</gene>
<evidence type="ECO:0000313" key="4">
    <source>
        <dbReference type="Proteomes" id="UP000829758"/>
    </source>
</evidence>
<dbReference type="Proteomes" id="UP000829758">
    <property type="component" value="Chromosome"/>
</dbReference>
<dbReference type="Proteomes" id="UP001155145">
    <property type="component" value="Unassembled WGS sequence"/>
</dbReference>
<name>A0A9X1M9F6_9MICC</name>
<dbReference type="SUPFAM" id="SSF47226">
    <property type="entry name" value="Histidine-containing phosphotransfer domain, HPT domain"/>
    <property type="match status" value="1"/>
</dbReference>
<feature type="domain" description="HPt" evidence="1">
    <location>
        <begin position="32"/>
        <end position="95"/>
    </location>
</feature>
<dbReference type="Pfam" id="PF01627">
    <property type="entry name" value="Hpt"/>
    <property type="match status" value="1"/>
</dbReference>
<reference evidence="2" key="1">
    <citation type="submission" date="2021-10" db="EMBL/GenBank/DDBJ databases">
        <title>Novel species in genus Arthrobacter.</title>
        <authorList>
            <person name="Liu Y."/>
        </authorList>
    </citation>
    <scope>NUCLEOTIDE SEQUENCE</scope>
    <source>
        <strain evidence="2">Zg-Y462</strain>
        <strain evidence="4">zg-Y462</strain>
    </source>
</reference>
<dbReference type="InterPro" id="IPR036641">
    <property type="entry name" value="HPT_dom_sf"/>
</dbReference>
<keyword evidence="4" id="KW-1185">Reference proteome</keyword>
<dbReference type="GO" id="GO:0000160">
    <property type="term" value="P:phosphorelay signal transduction system"/>
    <property type="evidence" value="ECO:0007669"/>
    <property type="project" value="InterPro"/>
</dbReference>